<sequence length="650" mass="71398">MSSTKRSSRKSGKRTTDLPTAWSDWEWIAESTSWCRYRVARGGEYEYEYQDPAPAQASAKPRYVEIPTPSYQPAASSTTTSSSYPNAGIPLYGGAQNAQQPYGSAQAGNSSQHVGQDRTRRGENEAEESPQVYASDSYYVPVAAAGQSVPVYGSETSATEYSLYSGAHNSRSTADRSQQTCHDDSQTRATRDPSFAFSVGHSIDHQASSPDHVPVSTVQPTPRGGSEVVAASLYQPPAGQTYGSQLAQPTYSGNSSGEYHSSQDAYQSQTSTGYSQEPLPTSSVPSSQYVSASRPIADQPTDVQNYVAQSTVISHASSSKYSPVPASNRHQSYNQIQDSAPAVEYMQESEEARQTPVSYGGSSLPSLSHRYYSSQQEYSPTQGNQHYTDDYATSIQQPTYAGGGTIYEEDPQFSQKFGQMTVHEDSEESEDSEATAAKKRRLRQKPQPQPTPAPKPCNHSGCAPQPDQDGPAPRRAPAFTESKTSKHRKRSPQRTKGKGSSTSHGRSRHNDGFDESVSLHESEAEYASEAKKEFDTWKAEYDTWKNTTCPCGFGYYTIEGVWISGEDVRTGKAPPKPRYEVCVQVVVWFHHRNQVGNLVGRWLPDRLVWFSFAGSVCQRNGEDVVGCKLLLFGRNHRQKQRGGGGVERLR</sequence>
<feature type="compositionally biased region" description="Basic and acidic residues" evidence="1">
    <location>
        <begin position="115"/>
        <end position="124"/>
    </location>
</feature>
<feature type="compositionally biased region" description="Basic and acidic residues" evidence="1">
    <location>
        <begin position="508"/>
        <end position="521"/>
    </location>
</feature>
<feature type="compositionally biased region" description="Low complexity" evidence="1">
    <location>
        <begin position="67"/>
        <end position="85"/>
    </location>
</feature>
<feature type="compositionally biased region" description="Polar residues" evidence="1">
    <location>
        <begin position="355"/>
        <end position="388"/>
    </location>
</feature>
<feature type="region of interest" description="Disordered" evidence="1">
    <location>
        <begin position="169"/>
        <end position="190"/>
    </location>
</feature>
<evidence type="ECO:0000256" key="1">
    <source>
        <dbReference type="SAM" id="MobiDB-lite"/>
    </source>
</evidence>
<feature type="compositionally biased region" description="Basic residues" evidence="1">
    <location>
        <begin position="485"/>
        <end position="497"/>
    </location>
</feature>
<evidence type="ECO:0000313" key="3">
    <source>
        <dbReference type="Proteomes" id="UP000235672"/>
    </source>
</evidence>
<protein>
    <submittedName>
        <fullName evidence="2">Uncharacterized protein</fullName>
    </submittedName>
</protein>
<dbReference type="OrthoDB" id="3558906at2759"/>
<feature type="compositionally biased region" description="Polar residues" evidence="1">
    <location>
        <begin position="169"/>
        <end position="180"/>
    </location>
</feature>
<feature type="region of interest" description="Disordered" evidence="1">
    <location>
        <begin position="343"/>
        <end position="388"/>
    </location>
</feature>
<feature type="compositionally biased region" description="Low complexity" evidence="1">
    <location>
        <begin position="282"/>
        <end position="293"/>
    </location>
</feature>
<evidence type="ECO:0000313" key="2">
    <source>
        <dbReference type="EMBL" id="PMD17870.1"/>
    </source>
</evidence>
<feature type="region of interest" description="Disordered" evidence="1">
    <location>
        <begin position="240"/>
        <end position="296"/>
    </location>
</feature>
<feature type="compositionally biased region" description="Basic and acidic residues" evidence="1">
    <location>
        <begin position="181"/>
        <end position="190"/>
    </location>
</feature>
<dbReference type="Proteomes" id="UP000235672">
    <property type="component" value="Unassembled WGS sequence"/>
</dbReference>
<name>A0A2J6PV13_9HELO</name>
<feature type="compositionally biased region" description="Polar residues" evidence="1">
    <location>
        <begin position="241"/>
        <end position="281"/>
    </location>
</feature>
<accession>A0A2J6PV13</accession>
<gene>
    <name evidence="2" type="ORF">NA56DRAFT_691570</name>
</gene>
<feature type="region of interest" description="Disordered" evidence="1">
    <location>
        <begin position="204"/>
        <end position="224"/>
    </location>
</feature>
<reference evidence="2 3" key="1">
    <citation type="submission" date="2016-05" db="EMBL/GenBank/DDBJ databases">
        <title>A degradative enzymes factory behind the ericoid mycorrhizal symbiosis.</title>
        <authorList>
            <consortium name="DOE Joint Genome Institute"/>
            <person name="Martino E."/>
            <person name="Morin E."/>
            <person name="Grelet G."/>
            <person name="Kuo A."/>
            <person name="Kohler A."/>
            <person name="Daghino S."/>
            <person name="Barry K."/>
            <person name="Choi C."/>
            <person name="Cichocki N."/>
            <person name="Clum A."/>
            <person name="Copeland A."/>
            <person name="Hainaut M."/>
            <person name="Haridas S."/>
            <person name="Labutti K."/>
            <person name="Lindquist E."/>
            <person name="Lipzen A."/>
            <person name="Khouja H.-R."/>
            <person name="Murat C."/>
            <person name="Ohm R."/>
            <person name="Olson A."/>
            <person name="Spatafora J."/>
            <person name="Veneault-Fourrey C."/>
            <person name="Henrissat B."/>
            <person name="Grigoriev I."/>
            <person name="Martin F."/>
            <person name="Perotto S."/>
        </authorList>
    </citation>
    <scope>NUCLEOTIDE SEQUENCE [LARGE SCALE GENOMIC DNA]</scope>
    <source>
        <strain evidence="2 3">UAMH 7357</strain>
    </source>
</reference>
<organism evidence="2 3">
    <name type="scientific">Hyaloscypha hepaticicola</name>
    <dbReference type="NCBI Taxonomy" id="2082293"/>
    <lineage>
        <taxon>Eukaryota</taxon>
        <taxon>Fungi</taxon>
        <taxon>Dikarya</taxon>
        <taxon>Ascomycota</taxon>
        <taxon>Pezizomycotina</taxon>
        <taxon>Leotiomycetes</taxon>
        <taxon>Helotiales</taxon>
        <taxon>Hyaloscyphaceae</taxon>
        <taxon>Hyaloscypha</taxon>
    </lineage>
</organism>
<proteinExistence type="predicted"/>
<feature type="compositionally biased region" description="Polar residues" evidence="1">
    <location>
        <begin position="96"/>
        <end position="114"/>
    </location>
</feature>
<dbReference type="AlphaFoldDB" id="A0A2J6PV13"/>
<feature type="region of interest" description="Disordered" evidence="1">
    <location>
        <begin position="419"/>
        <end position="521"/>
    </location>
</feature>
<feature type="region of interest" description="Disordered" evidence="1">
    <location>
        <begin position="52"/>
        <end position="133"/>
    </location>
</feature>
<dbReference type="EMBL" id="KZ613497">
    <property type="protein sequence ID" value="PMD17870.1"/>
    <property type="molecule type" value="Genomic_DNA"/>
</dbReference>
<keyword evidence="3" id="KW-1185">Reference proteome</keyword>